<dbReference type="AlphaFoldDB" id="A0A6M3JLN5"/>
<organism evidence="1">
    <name type="scientific">viral metagenome</name>
    <dbReference type="NCBI Taxonomy" id="1070528"/>
    <lineage>
        <taxon>unclassified sequences</taxon>
        <taxon>metagenomes</taxon>
        <taxon>organismal metagenomes</taxon>
    </lineage>
</organism>
<sequence>MERIIEAIACFLMRREWFFVAVNEALWRGGMHIHTNPRKKQTAVVNFPKEGTDGDQSA</sequence>
<proteinExistence type="predicted"/>
<dbReference type="EMBL" id="MT141733">
    <property type="protein sequence ID" value="QJA69747.1"/>
    <property type="molecule type" value="Genomic_DNA"/>
</dbReference>
<reference evidence="1" key="1">
    <citation type="submission" date="2020-03" db="EMBL/GenBank/DDBJ databases">
        <title>The deep terrestrial virosphere.</title>
        <authorList>
            <person name="Holmfeldt K."/>
            <person name="Nilsson E."/>
            <person name="Simone D."/>
            <person name="Lopez-Fernandez M."/>
            <person name="Wu X."/>
            <person name="de Brujin I."/>
            <person name="Lundin D."/>
            <person name="Andersson A."/>
            <person name="Bertilsson S."/>
            <person name="Dopson M."/>
        </authorList>
    </citation>
    <scope>NUCLEOTIDE SEQUENCE</scope>
    <source>
        <strain evidence="1">MM415A04326</strain>
    </source>
</reference>
<evidence type="ECO:0000313" key="1">
    <source>
        <dbReference type="EMBL" id="QJA69747.1"/>
    </source>
</evidence>
<gene>
    <name evidence="1" type="ORF">MM415A04326_0006</name>
</gene>
<protein>
    <submittedName>
        <fullName evidence="1">Uncharacterized protein</fullName>
    </submittedName>
</protein>
<accession>A0A6M3JLN5</accession>
<name>A0A6M3JLN5_9ZZZZ</name>